<dbReference type="Proteomes" id="UP000031668">
    <property type="component" value="Unassembled WGS sequence"/>
</dbReference>
<feature type="region of interest" description="Disordered" evidence="1">
    <location>
        <begin position="184"/>
        <end position="204"/>
    </location>
</feature>
<evidence type="ECO:0000313" key="2">
    <source>
        <dbReference type="EMBL" id="KII72362.1"/>
    </source>
</evidence>
<evidence type="ECO:0000256" key="1">
    <source>
        <dbReference type="SAM" id="MobiDB-lite"/>
    </source>
</evidence>
<feature type="compositionally biased region" description="Basic and acidic residues" evidence="1">
    <location>
        <begin position="97"/>
        <end position="108"/>
    </location>
</feature>
<protein>
    <submittedName>
        <fullName evidence="2">Uncharacterized protein</fullName>
    </submittedName>
</protein>
<sequence>MDTAKTLPFCVRKSDRSPGLIPATICEVLGNRHVLVNLRSSGRKLKKHLDQLRPRYPKKEDTDFPLYVSTWITPNKQQGVENPKEKDLREFEGHQLNISERHGHEKSENLQVEDSSSRRTESILHMSNALKTRGTCLPSCVITLTAKSGLSPPTPQKIPLHSVKIGNSAAQPRGRPMVALKSLNHHLPPSGSTNRIGRFSPWTP</sequence>
<gene>
    <name evidence="2" type="ORF">RF11_16509</name>
</gene>
<feature type="region of interest" description="Disordered" evidence="1">
    <location>
        <begin position="97"/>
        <end position="119"/>
    </location>
</feature>
<proteinExistence type="predicted"/>
<keyword evidence="3" id="KW-1185">Reference proteome</keyword>
<dbReference type="AlphaFoldDB" id="A0A0C2NEB1"/>
<organism evidence="2 3">
    <name type="scientific">Thelohanellus kitauei</name>
    <name type="common">Myxosporean</name>
    <dbReference type="NCBI Taxonomy" id="669202"/>
    <lineage>
        <taxon>Eukaryota</taxon>
        <taxon>Metazoa</taxon>
        <taxon>Cnidaria</taxon>
        <taxon>Myxozoa</taxon>
        <taxon>Myxosporea</taxon>
        <taxon>Bivalvulida</taxon>
        <taxon>Platysporina</taxon>
        <taxon>Myxobolidae</taxon>
        <taxon>Thelohanellus</taxon>
    </lineage>
</organism>
<evidence type="ECO:0000313" key="3">
    <source>
        <dbReference type="Proteomes" id="UP000031668"/>
    </source>
</evidence>
<comment type="caution">
    <text evidence="2">The sequence shown here is derived from an EMBL/GenBank/DDBJ whole genome shotgun (WGS) entry which is preliminary data.</text>
</comment>
<name>A0A0C2NEB1_THEKT</name>
<accession>A0A0C2NEB1</accession>
<reference evidence="2 3" key="1">
    <citation type="journal article" date="2014" name="Genome Biol. Evol.">
        <title>The genome of the myxosporean Thelohanellus kitauei shows adaptations to nutrient acquisition within its fish host.</title>
        <authorList>
            <person name="Yang Y."/>
            <person name="Xiong J."/>
            <person name="Zhou Z."/>
            <person name="Huo F."/>
            <person name="Miao W."/>
            <person name="Ran C."/>
            <person name="Liu Y."/>
            <person name="Zhang J."/>
            <person name="Feng J."/>
            <person name="Wang M."/>
            <person name="Wang M."/>
            <person name="Wang L."/>
            <person name="Yao B."/>
        </authorList>
    </citation>
    <scope>NUCLEOTIDE SEQUENCE [LARGE SCALE GENOMIC DNA]</scope>
    <source>
        <strain evidence="2">Wuqing</strain>
    </source>
</reference>
<dbReference type="EMBL" id="JWZT01001265">
    <property type="protein sequence ID" value="KII72362.1"/>
    <property type="molecule type" value="Genomic_DNA"/>
</dbReference>